<keyword evidence="2" id="KW-1185">Reference proteome</keyword>
<accession>A0A840SS22</accession>
<dbReference type="Proteomes" id="UP000549457">
    <property type="component" value="Unassembled WGS sequence"/>
</dbReference>
<proteinExistence type="predicted"/>
<dbReference type="EMBL" id="JACHFM010000003">
    <property type="protein sequence ID" value="MBB5223355.1"/>
    <property type="molecule type" value="Genomic_DNA"/>
</dbReference>
<evidence type="ECO:0000313" key="1">
    <source>
        <dbReference type="EMBL" id="MBB5223355.1"/>
    </source>
</evidence>
<sequence>MSDVFTLLVVVGRGPSDDLPSDATGAELLCYATGNDEAEAVRETVNVLRAADLRPLDVTGYGSLAERETEGEVSDEERDLIERCRRENAVIVAEFTPIYGERVIH</sequence>
<comment type="caution">
    <text evidence="1">The sequence shown here is derived from an EMBL/GenBank/DDBJ whole genome shotgun (WGS) entry which is preliminary data.</text>
</comment>
<name>A0A840SS22_9RHOB</name>
<reference evidence="1 2" key="1">
    <citation type="submission" date="2020-08" db="EMBL/GenBank/DDBJ databases">
        <title>Genomic Encyclopedia of Type Strains, Phase IV (KMG-IV): sequencing the most valuable type-strain genomes for metagenomic binning, comparative biology and taxonomic classification.</title>
        <authorList>
            <person name="Goeker M."/>
        </authorList>
    </citation>
    <scope>NUCLEOTIDE SEQUENCE [LARGE SCALE GENOMIC DNA]</scope>
    <source>
        <strain evidence="1 2">DSM 101730</strain>
    </source>
</reference>
<protein>
    <submittedName>
        <fullName evidence="1">Uncharacterized protein</fullName>
    </submittedName>
</protein>
<dbReference type="AlphaFoldDB" id="A0A840SS22"/>
<evidence type="ECO:0000313" key="2">
    <source>
        <dbReference type="Proteomes" id="UP000549457"/>
    </source>
</evidence>
<gene>
    <name evidence="1" type="ORF">HNP73_003302</name>
</gene>
<organism evidence="1 2">
    <name type="scientific">Amaricoccus macauensis</name>
    <dbReference type="NCBI Taxonomy" id="57001"/>
    <lineage>
        <taxon>Bacteria</taxon>
        <taxon>Pseudomonadati</taxon>
        <taxon>Pseudomonadota</taxon>
        <taxon>Alphaproteobacteria</taxon>
        <taxon>Rhodobacterales</taxon>
        <taxon>Paracoccaceae</taxon>
        <taxon>Amaricoccus</taxon>
    </lineage>
</organism>